<accession>A0A7T5VB55</accession>
<dbReference type="Pfam" id="PF01904">
    <property type="entry name" value="DUF72"/>
    <property type="match status" value="1"/>
</dbReference>
<name>A0A7T5VB55_9BACT</name>
<dbReference type="KEGG" id="dog:HP555_01470"/>
<dbReference type="InterPro" id="IPR036520">
    <property type="entry name" value="UPF0759_sf"/>
</dbReference>
<dbReference type="Gene3D" id="3.20.20.410">
    <property type="entry name" value="Protein of unknown function UPF0759"/>
    <property type="match status" value="1"/>
</dbReference>
<dbReference type="RefSeq" id="WP_199263453.1">
    <property type="nucleotide sequence ID" value="NZ_CP054140.1"/>
</dbReference>
<protein>
    <submittedName>
        <fullName evidence="1">DUF72 domain-containing protein</fullName>
    </submittedName>
</protein>
<dbReference type="InterPro" id="IPR002763">
    <property type="entry name" value="DUF72"/>
</dbReference>
<proteinExistence type="predicted"/>
<organism evidence="1 2">
    <name type="scientific">Desulfobulbus oligotrophicus</name>
    <dbReference type="NCBI Taxonomy" id="1909699"/>
    <lineage>
        <taxon>Bacteria</taxon>
        <taxon>Pseudomonadati</taxon>
        <taxon>Thermodesulfobacteriota</taxon>
        <taxon>Desulfobulbia</taxon>
        <taxon>Desulfobulbales</taxon>
        <taxon>Desulfobulbaceae</taxon>
        <taxon>Desulfobulbus</taxon>
    </lineage>
</organism>
<keyword evidence="2" id="KW-1185">Reference proteome</keyword>
<evidence type="ECO:0000313" key="1">
    <source>
        <dbReference type="EMBL" id="QQG64622.1"/>
    </source>
</evidence>
<sequence length="263" mass="30394">MAVDSPVYVGTCGFSYPEWIEAGIYPPGTKSARMLELYRNLFPVVELNYTWYQMVRTETMERMLAGDGAGLLYCAKLTRTMTHEVEDNWRSQAELYRHGIQPLLTSGRLLSVLVQLPPFFHRTTKNRSYLASLLDALQPLPLAVEFRHHSWAQDSVFKGLEQRRITLVSVDAPSLPYLFPSLDVVTNPELFYLRLHGRNSRGWRSRSKQQQFNYDYTEEDLAQWSRDRVPRMRKACNTGVILFNNHVAGQAVRNARTMARMIS</sequence>
<dbReference type="SUPFAM" id="SSF117396">
    <property type="entry name" value="TM1631-like"/>
    <property type="match status" value="1"/>
</dbReference>
<dbReference type="Proteomes" id="UP000596092">
    <property type="component" value="Chromosome"/>
</dbReference>
<dbReference type="AlphaFoldDB" id="A0A7T5VB55"/>
<gene>
    <name evidence="1" type="ORF">HP555_01470</name>
</gene>
<reference evidence="1 2" key="1">
    <citation type="submission" date="2020-05" db="EMBL/GenBank/DDBJ databases">
        <title>Complete genome of Desulfobulbus oligotrophicus.</title>
        <authorList>
            <person name="Podar M."/>
        </authorList>
    </citation>
    <scope>NUCLEOTIDE SEQUENCE [LARGE SCALE GENOMIC DNA]</scope>
    <source>
        <strain evidence="1 2">Prop6</strain>
    </source>
</reference>
<dbReference type="PANTHER" id="PTHR30348">
    <property type="entry name" value="UNCHARACTERIZED PROTEIN YECE"/>
    <property type="match status" value="1"/>
</dbReference>
<dbReference type="EMBL" id="CP054140">
    <property type="protein sequence ID" value="QQG64622.1"/>
    <property type="molecule type" value="Genomic_DNA"/>
</dbReference>
<dbReference type="PANTHER" id="PTHR30348:SF13">
    <property type="entry name" value="UPF0759 PROTEIN YUNF"/>
    <property type="match status" value="1"/>
</dbReference>
<evidence type="ECO:0000313" key="2">
    <source>
        <dbReference type="Proteomes" id="UP000596092"/>
    </source>
</evidence>